<keyword evidence="1" id="KW-0732">Signal</keyword>
<reference evidence="3" key="1">
    <citation type="journal article" date="2015" name="PLoS ONE">
        <title>Comprehensive Evaluation of Toxoplasma gondii VEG and Neospora caninum LIV Genomes with Tachyzoite Stage Transcriptome and Proteome Defines Novel Transcript Features.</title>
        <authorList>
            <person name="Ramaprasad A."/>
            <person name="Mourier T."/>
            <person name="Naeem R."/>
            <person name="Malas T.B."/>
            <person name="Moussa E."/>
            <person name="Panigrahi A."/>
            <person name="Vermont S.J."/>
            <person name="Otto T.D."/>
            <person name="Wastling J."/>
            <person name="Pain A."/>
        </authorList>
    </citation>
    <scope>NUCLEOTIDE SEQUENCE</scope>
    <source>
        <strain evidence="3">VEG</strain>
    </source>
</reference>
<evidence type="ECO:0000313" key="3">
    <source>
        <dbReference type="EMBL" id="CEL77250.1"/>
    </source>
</evidence>
<dbReference type="Gene3D" id="2.60.40.1320">
    <property type="entry name" value="SRS domain"/>
    <property type="match status" value="1"/>
</dbReference>
<evidence type="ECO:0000256" key="1">
    <source>
        <dbReference type="SAM" id="SignalP"/>
    </source>
</evidence>
<accession>A0A0F7VB27</accession>
<organism evidence="3">
    <name type="scientific">Toxoplasma gondii (strain ATCC 50861 / VEG)</name>
    <dbReference type="NCBI Taxonomy" id="432359"/>
    <lineage>
        <taxon>Eukaryota</taxon>
        <taxon>Sar</taxon>
        <taxon>Alveolata</taxon>
        <taxon>Apicomplexa</taxon>
        <taxon>Conoidasida</taxon>
        <taxon>Coccidia</taxon>
        <taxon>Eucoccidiorida</taxon>
        <taxon>Eimeriorina</taxon>
        <taxon>Sarcocystidae</taxon>
        <taxon>Toxoplasma</taxon>
    </lineage>
</organism>
<dbReference type="Pfam" id="PF04092">
    <property type="entry name" value="SAG"/>
    <property type="match status" value="1"/>
</dbReference>
<feature type="signal peptide" evidence="1">
    <location>
        <begin position="1"/>
        <end position="31"/>
    </location>
</feature>
<dbReference type="EMBL" id="LN714501">
    <property type="protein sequence ID" value="CEL77250.1"/>
    <property type="molecule type" value="Genomic_DNA"/>
</dbReference>
<evidence type="ECO:0000259" key="2">
    <source>
        <dbReference type="Pfam" id="PF04092"/>
    </source>
</evidence>
<feature type="domain" description="SRS" evidence="2">
    <location>
        <begin position="43"/>
        <end position="133"/>
    </location>
</feature>
<gene>
    <name evidence="3" type="ORF">BN1205_093445</name>
</gene>
<feature type="chain" id="PRO_5002523824" evidence="1">
    <location>
        <begin position="32"/>
        <end position="135"/>
    </location>
</feature>
<proteinExistence type="predicted"/>
<dbReference type="InterPro" id="IPR007226">
    <property type="entry name" value="SRS_dom"/>
</dbReference>
<sequence length="135" mass="14193">MGSFQVSKCFASVVGAATLVALSCLSACATASGTPITCTDTLDFTATSLRKPQSEVLLKCPQGAVIFPALESQQFCQHAGCTNQVQLSSASVTSKESSAGDHSDTRKKTDEFILTLSADPSELHTLYIQCKAPTR</sequence>
<dbReference type="AlphaFoldDB" id="A0A0F7VB27"/>
<protein>
    <submittedName>
        <fullName evidence="3">SRS domain containing protein, putative</fullName>
    </submittedName>
</protein>
<name>A0A0F7VB27_TOXGV</name>
<dbReference type="InterPro" id="IPR036755">
    <property type="entry name" value="SRS_dom_sf"/>
</dbReference>
<dbReference type="GO" id="GO:0016020">
    <property type="term" value="C:membrane"/>
    <property type="evidence" value="ECO:0007669"/>
    <property type="project" value="InterPro"/>
</dbReference>